<dbReference type="GO" id="GO:0099106">
    <property type="term" value="F:ion channel regulator activity"/>
    <property type="evidence" value="ECO:0007669"/>
    <property type="project" value="UniProtKB-KW"/>
</dbReference>
<keyword evidence="4" id="KW-0800">Toxin</keyword>
<feature type="chain" id="PRO_5004278538" evidence="6">
    <location>
        <begin position="25"/>
        <end position="63"/>
    </location>
</feature>
<keyword evidence="5" id="KW-0872">Ion channel impairing toxin</keyword>
<dbReference type="ConoServer" id="126">
    <property type="toxin name" value="Lp1.5 precursor"/>
</dbReference>
<keyword evidence="3" id="KW-0964">Secreted</keyword>
<comment type="subcellular location">
    <subcellularLocation>
        <location evidence="1">Secreted</location>
    </subcellularLocation>
</comment>
<feature type="signal peptide" evidence="6">
    <location>
        <begin position="1"/>
        <end position="24"/>
    </location>
</feature>
<proteinExistence type="evidence at transcript level"/>
<evidence type="ECO:0000256" key="3">
    <source>
        <dbReference type="ARBA" id="ARBA00022525"/>
    </source>
</evidence>
<evidence type="ECO:0000256" key="5">
    <source>
        <dbReference type="ARBA" id="ARBA00022872"/>
    </source>
</evidence>
<dbReference type="GO" id="GO:0090729">
    <property type="term" value="F:toxin activity"/>
    <property type="evidence" value="ECO:0007669"/>
    <property type="project" value="UniProtKB-KW"/>
</dbReference>
<organism evidence="7">
    <name type="scientific">Conus leopardus</name>
    <name type="common">Leopard cone</name>
    <dbReference type="NCBI Taxonomy" id="101306"/>
    <lineage>
        <taxon>Eukaryota</taxon>
        <taxon>Metazoa</taxon>
        <taxon>Spiralia</taxon>
        <taxon>Lophotrochozoa</taxon>
        <taxon>Mollusca</taxon>
        <taxon>Gastropoda</taxon>
        <taxon>Caenogastropoda</taxon>
        <taxon>Neogastropoda</taxon>
        <taxon>Conoidea</taxon>
        <taxon>Conidae</taxon>
        <taxon>Conus</taxon>
        <taxon>Lithoconus</taxon>
    </lineage>
</organism>
<accession>Q6PPB1</accession>
<dbReference type="EMBL" id="AY588974">
    <property type="protein sequence ID" value="AAS99934.1"/>
    <property type="molecule type" value="mRNA"/>
</dbReference>
<reference evidence="7" key="1">
    <citation type="submission" date="2004-04" db="EMBL/GenBank/DDBJ databases">
        <authorList>
            <person name="Han Y.H."/>
            <person name="Wang Q."/>
            <person name="Jiang H."/>
            <person name="Chen J.S."/>
            <person name="Qi C.W."/>
        </authorList>
    </citation>
    <scope>NUCLEOTIDE SEQUENCE</scope>
</reference>
<name>Q6PPB1_CONLE</name>
<protein>
    <submittedName>
        <fullName evidence="7">Alpha conotoxin LP1.5</fullName>
    </submittedName>
</protein>
<evidence type="ECO:0000256" key="4">
    <source>
        <dbReference type="ARBA" id="ARBA00022656"/>
    </source>
</evidence>
<evidence type="ECO:0000313" key="7">
    <source>
        <dbReference type="EMBL" id="AAS99934.1"/>
    </source>
</evidence>
<keyword evidence="6" id="KW-0732">Signal</keyword>
<sequence length="63" mass="6699">MGMRMMFTVFLLVILASTVTLDRASNGMNAAAIRKASALVAQIAYRDCCDDPACTVNNPGLCT</sequence>
<evidence type="ECO:0000256" key="2">
    <source>
        <dbReference type="ARBA" id="ARBA00006077"/>
    </source>
</evidence>
<dbReference type="AlphaFoldDB" id="Q6PPB1"/>
<evidence type="ECO:0000256" key="1">
    <source>
        <dbReference type="ARBA" id="ARBA00004613"/>
    </source>
</evidence>
<dbReference type="InterPro" id="IPR009958">
    <property type="entry name" value="Conotoxin_a-typ"/>
</dbReference>
<evidence type="ECO:0000256" key="6">
    <source>
        <dbReference type="SAM" id="SignalP"/>
    </source>
</evidence>
<comment type="similarity">
    <text evidence="2">Belongs to the conotoxin A superfamily.</text>
</comment>
<dbReference type="GO" id="GO:0030550">
    <property type="term" value="F:acetylcholine receptor inhibitor activity"/>
    <property type="evidence" value="ECO:0007669"/>
    <property type="project" value="InterPro"/>
</dbReference>
<dbReference type="Pfam" id="PF07365">
    <property type="entry name" value="Toxin_8"/>
    <property type="match status" value="1"/>
</dbReference>
<dbReference type="GO" id="GO:0005576">
    <property type="term" value="C:extracellular region"/>
    <property type="evidence" value="ECO:0007669"/>
    <property type="project" value="UniProtKB-SubCell"/>
</dbReference>